<organism evidence="1 2">
    <name type="scientific">Candidatus Similichlamydia laticola</name>
    <dbReference type="NCBI Taxonomy" id="2170265"/>
    <lineage>
        <taxon>Bacteria</taxon>
        <taxon>Pseudomonadati</taxon>
        <taxon>Chlamydiota</taxon>
        <taxon>Chlamydiia</taxon>
        <taxon>Parachlamydiales</taxon>
        <taxon>Candidatus Parilichlamydiaceae</taxon>
        <taxon>Candidatus Similichlamydia</taxon>
    </lineage>
</organism>
<dbReference type="Proteomes" id="UP000253816">
    <property type="component" value="Unassembled WGS sequence"/>
</dbReference>
<protein>
    <submittedName>
        <fullName evidence="1">Uncharacterized protein</fullName>
    </submittedName>
</protein>
<dbReference type="EMBL" id="QQBG01000017">
    <property type="protein sequence ID" value="RDB31436.1"/>
    <property type="molecule type" value="Genomic_DNA"/>
</dbReference>
<evidence type="ECO:0000313" key="1">
    <source>
        <dbReference type="EMBL" id="RDB31436.1"/>
    </source>
</evidence>
<accession>A0A369KKB0</accession>
<comment type="caution">
    <text evidence="1">The sequence shown here is derived from an EMBL/GenBank/DDBJ whole genome shotgun (WGS) entry which is preliminary data.</text>
</comment>
<gene>
    <name evidence="1" type="ORF">HAT2_00459</name>
</gene>
<name>A0A369KKB0_9BACT</name>
<proteinExistence type="predicted"/>
<reference evidence="1 2" key="1">
    <citation type="submission" date="2018-07" db="EMBL/GenBank/DDBJ databases">
        <title>Comparative genomics of the Candidatus Parilichlamydiaceae reveals evidence of convergent evolution and genome reduction in the phylum Chlamydiae.</title>
        <authorList>
            <person name="Taylor-Brown A."/>
            <person name="Polkinghorne A."/>
        </authorList>
    </citation>
    <scope>NUCLEOTIDE SEQUENCE [LARGE SCALE GENOMIC DNA]</scope>
    <source>
        <strain evidence="1 2">Hat2</strain>
    </source>
</reference>
<keyword evidence="2" id="KW-1185">Reference proteome</keyword>
<sequence length="162" mass="18232">MLETKHGQKVTGFAEGTWGFNSRYRYFEPVRLLTTAGLSFVQTWKSLTLDLSLGGCYRSAKDARTEDYLSFKTLEPGHMLFCSQEFTCTVGPDRSIGGNLGAYWKAPDFVNKVQVNSKQILGRGEIFYTWTPSSSLSLRFCYARSTQTRGFGTLGFKCAVRK</sequence>
<evidence type="ECO:0000313" key="2">
    <source>
        <dbReference type="Proteomes" id="UP000253816"/>
    </source>
</evidence>
<dbReference type="AlphaFoldDB" id="A0A369KKB0"/>